<keyword evidence="1" id="KW-0813">Transport</keyword>
<gene>
    <name evidence="6" type="ORF">J7I42_19695</name>
</gene>
<organism evidence="6 7">
    <name type="scientific">Niastella soli</name>
    <dbReference type="NCBI Taxonomy" id="2821487"/>
    <lineage>
        <taxon>Bacteria</taxon>
        <taxon>Pseudomonadati</taxon>
        <taxon>Bacteroidota</taxon>
        <taxon>Chitinophagia</taxon>
        <taxon>Chitinophagales</taxon>
        <taxon>Chitinophagaceae</taxon>
        <taxon>Niastella</taxon>
    </lineage>
</organism>
<keyword evidence="7" id="KW-1185">Reference proteome</keyword>
<dbReference type="EMBL" id="JAGHKO010000004">
    <property type="protein sequence ID" value="MBO9202521.1"/>
    <property type="molecule type" value="Genomic_DNA"/>
</dbReference>
<keyword evidence="5" id="KW-0411">Iron-sulfur</keyword>
<evidence type="ECO:0000256" key="1">
    <source>
        <dbReference type="ARBA" id="ARBA00022448"/>
    </source>
</evidence>
<comment type="caution">
    <text evidence="6">The sequence shown here is derived from an EMBL/GenBank/DDBJ whole genome shotgun (WGS) entry which is preliminary data.</text>
</comment>
<dbReference type="Pfam" id="PF13459">
    <property type="entry name" value="Fer4_15"/>
    <property type="match status" value="1"/>
</dbReference>
<accession>A0ABS3YX65</accession>
<proteinExistence type="predicted"/>
<dbReference type="PANTHER" id="PTHR36923:SF3">
    <property type="entry name" value="FERREDOXIN"/>
    <property type="match status" value="1"/>
</dbReference>
<keyword evidence="3" id="KW-0249">Electron transport</keyword>
<sequence>MPKIIQYRSKCIGCGFCHELQPELWRISRKDGKATLLKGTEKKNVFVLSVTETAATSARLVAAGCPVRIIKVV</sequence>
<dbReference type="Gene3D" id="3.30.70.20">
    <property type="match status" value="1"/>
</dbReference>
<dbReference type="SUPFAM" id="SSF54862">
    <property type="entry name" value="4Fe-4S ferredoxins"/>
    <property type="match status" value="1"/>
</dbReference>
<keyword evidence="4" id="KW-0408">Iron</keyword>
<name>A0ABS3YX65_9BACT</name>
<dbReference type="InterPro" id="IPR051269">
    <property type="entry name" value="Fe-S_cluster_ET"/>
</dbReference>
<evidence type="ECO:0000313" key="7">
    <source>
        <dbReference type="Proteomes" id="UP000677244"/>
    </source>
</evidence>
<dbReference type="RefSeq" id="WP_209140566.1">
    <property type="nucleotide sequence ID" value="NZ_JAGHKO010000004.1"/>
</dbReference>
<evidence type="ECO:0000313" key="6">
    <source>
        <dbReference type="EMBL" id="MBO9202521.1"/>
    </source>
</evidence>
<evidence type="ECO:0000256" key="5">
    <source>
        <dbReference type="ARBA" id="ARBA00023014"/>
    </source>
</evidence>
<evidence type="ECO:0000256" key="4">
    <source>
        <dbReference type="ARBA" id="ARBA00023004"/>
    </source>
</evidence>
<reference evidence="6 7" key="1">
    <citation type="submission" date="2021-03" db="EMBL/GenBank/DDBJ databases">
        <title>Assistant Professor.</title>
        <authorList>
            <person name="Huq M.A."/>
        </authorList>
    </citation>
    <scope>NUCLEOTIDE SEQUENCE [LARGE SCALE GENOMIC DNA]</scope>
    <source>
        <strain evidence="6 7">MAH-29</strain>
    </source>
</reference>
<dbReference type="Proteomes" id="UP000677244">
    <property type="component" value="Unassembled WGS sequence"/>
</dbReference>
<dbReference type="PANTHER" id="PTHR36923">
    <property type="entry name" value="FERREDOXIN"/>
    <property type="match status" value="1"/>
</dbReference>
<protein>
    <submittedName>
        <fullName evidence="6">Ferredoxin</fullName>
    </submittedName>
</protein>
<evidence type="ECO:0000256" key="3">
    <source>
        <dbReference type="ARBA" id="ARBA00022982"/>
    </source>
</evidence>
<evidence type="ECO:0000256" key="2">
    <source>
        <dbReference type="ARBA" id="ARBA00022723"/>
    </source>
</evidence>
<keyword evidence="2" id="KW-0479">Metal-binding</keyword>